<feature type="compositionally biased region" description="Low complexity" evidence="1">
    <location>
        <begin position="21"/>
        <end position="36"/>
    </location>
</feature>
<proteinExistence type="predicted"/>
<feature type="region of interest" description="Disordered" evidence="1">
    <location>
        <begin position="21"/>
        <end position="46"/>
    </location>
</feature>
<evidence type="ECO:0000313" key="3">
    <source>
        <dbReference type="Proteomes" id="UP000534186"/>
    </source>
</evidence>
<organism evidence="2 3">
    <name type="scientific">Tunturiibacter lichenicola</name>
    <dbReference type="NCBI Taxonomy" id="2051959"/>
    <lineage>
        <taxon>Bacteria</taxon>
        <taxon>Pseudomonadati</taxon>
        <taxon>Acidobacteriota</taxon>
        <taxon>Terriglobia</taxon>
        <taxon>Terriglobales</taxon>
        <taxon>Acidobacteriaceae</taxon>
        <taxon>Tunturiibacter</taxon>
    </lineage>
</organism>
<dbReference type="Proteomes" id="UP000534186">
    <property type="component" value="Unassembled WGS sequence"/>
</dbReference>
<dbReference type="AlphaFoldDB" id="A0A7Y9NLX7"/>
<comment type="caution">
    <text evidence="2">The sequence shown here is derived from an EMBL/GenBank/DDBJ whole genome shotgun (WGS) entry which is preliminary data.</text>
</comment>
<sequence>MAKALAKAKATTTAKATATAEVTATATAEATTTTKQWRQRRRNAGGSSTVLLTESVSGFAQNEGVFFSVIFSWFWFGVEQSGAVSATILELEKTVCFGVEA</sequence>
<dbReference type="EMBL" id="JACCCV010000001">
    <property type="protein sequence ID" value="NYF51682.1"/>
    <property type="molecule type" value="Genomic_DNA"/>
</dbReference>
<accession>A0A7Y9NLX7</accession>
<gene>
    <name evidence="2" type="ORF">HDF12_002047</name>
</gene>
<evidence type="ECO:0000256" key="1">
    <source>
        <dbReference type="SAM" id="MobiDB-lite"/>
    </source>
</evidence>
<protein>
    <submittedName>
        <fullName evidence="2">Uncharacterized protein</fullName>
    </submittedName>
</protein>
<name>A0A7Y9NLX7_9BACT</name>
<reference evidence="2 3" key="1">
    <citation type="submission" date="2020-07" db="EMBL/GenBank/DDBJ databases">
        <title>Genomic Encyclopedia of Type Strains, Phase IV (KMG-V): Genome sequencing to study the core and pangenomes of soil and plant-associated prokaryotes.</title>
        <authorList>
            <person name="Whitman W."/>
        </authorList>
    </citation>
    <scope>NUCLEOTIDE SEQUENCE [LARGE SCALE GENOMIC DNA]</scope>
    <source>
        <strain evidence="2 3">M8UP30</strain>
    </source>
</reference>
<evidence type="ECO:0000313" key="2">
    <source>
        <dbReference type="EMBL" id="NYF51682.1"/>
    </source>
</evidence>